<dbReference type="InterPro" id="IPR005467">
    <property type="entry name" value="His_kinase_dom"/>
</dbReference>
<keyword evidence="7" id="KW-0902">Two-component regulatory system</keyword>
<evidence type="ECO:0000256" key="7">
    <source>
        <dbReference type="ARBA" id="ARBA00023012"/>
    </source>
</evidence>
<evidence type="ECO:0000256" key="2">
    <source>
        <dbReference type="ARBA" id="ARBA00004370"/>
    </source>
</evidence>
<dbReference type="InterPro" id="IPR050482">
    <property type="entry name" value="Sensor_HK_TwoCompSys"/>
</dbReference>
<dbReference type="Gene3D" id="6.10.340.10">
    <property type="match status" value="1"/>
</dbReference>
<reference evidence="11" key="1">
    <citation type="journal article" date="1999" name="Adv. Microb. Physiol.">
        <title>The histidine protein kinase superfamily.</title>
        <authorList>
            <person name="Grebe T.W."/>
            <person name="Stock J.B."/>
        </authorList>
    </citation>
    <scope>NUCLEOTIDE SEQUENCE</scope>
</reference>
<keyword evidence="4" id="KW-0597">Phosphoprotein</keyword>
<comment type="subcellular location">
    <subcellularLocation>
        <location evidence="2">Membrane</location>
    </subcellularLocation>
</comment>
<keyword evidence="5" id="KW-0808">Transferase</keyword>
<evidence type="ECO:0000256" key="5">
    <source>
        <dbReference type="ARBA" id="ARBA00022679"/>
    </source>
</evidence>
<dbReference type="Pfam" id="PF02518">
    <property type="entry name" value="HATPase_c"/>
    <property type="match status" value="1"/>
</dbReference>
<dbReference type="InterPro" id="IPR003594">
    <property type="entry name" value="HATPase_dom"/>
</dbReference>
<evidence type="ECO:0000256" key="3">
    <source>
        <dbReference type="ARBA" id="ARBA00012438"/>
    </source>
</evidence>
<dbReference type="PANTHER" id="PTHR24421:SF58">
    <property type="entry name" value="SIGNAL TRANSDUCTION HISTIDINE-PROTEIN KINASE_PHOSPHATASE UHPB"/>
    <property type="match status" value="1"/>
</dbReference>
<dbReference type="GO" id="GO:0046983">
    <property type="term" value="F:protein dimerization activity"/>
    <property type="evidence" value="ECO:0007669"/>
    <property type="project" value="InterPro"/>
</dbReference>
<keyword evidence="6 11" id="KW-0418">Kinase</keyword>
<feature type="domain" description="Histidine kinase" evidence="8">
    <location>
        <begin position="255"/>
        <end position="461"/>
    </location>
</feature>
<dbReference type="PROSITE" id="PS50109">
    <property type="entry name" value="HIS_KIN"/>
    <property type="match status" value="1"/>
</dbReference>
<dbReference type="PROSITE" id="PS50885">
    <property type="entry name" value="HAMP"/>
    <property type="match status" value="1"/>
</dbReference>
<dbReference type="InterPro" id="IPR036890">
    <property type="entry name" value="HATPase_C_sf"/>
</dbReference>
<dbReference type="GO" id="GO:0016020">
    <property type="term" value="C:membrane"/>
    <property type="evidence" value="ECO:0007669"/>
    <property type="project" value="UniProtKB-SubCell"/>
</dbReference>
<dbReference type="InterPro" id="IPR003660">
    <property type="entry name" value="HAMP_dom"/>
</dbReference>
<dbReference type="GO" id="GO:0000155">
    <property type="term" value="F:phosphorelay sensor kinase activity"/>
    <property type="evidence" value="ECO:0007669"/>
    <property type="project" value="InterPro"/>
</dbReference>
<evidence type="ECO:0000259" key="8">
    <source>
        <dbReference type="PROSITE" id="PS50109"/>
    </source>
</evidence>
<accession>A0A8B6X8I0</accession>
<proteinExistence type="predicted"/>
<dbReference type="Pfam" id="PF07730">
    <property type="entry name" value="HisKA_3"/>
    <property type="match status" value="1"/>
</dbReference>
<dbReference type="EC" id="2.7.13.3" evidence="3"/>
<dbReference type="PANTHER" id="PTHR24421">
    <property type="entry name" value="NITRATE/NITRITE SENSOR PROTEIN NARX-RELATED"/>
    <property type="match status" value="1"/>
</dbReference>
<sequence length="498" mass="52630">MSLRLRIQLVITALTLAFAAALLVQQVQDTRRSVHEEIETSSRVTAQLLARVSWVYEQAGLPGMVGFLERLGRVRATEIELRDAGGKPLYASPPSPYKAGRDAPAWYARMVAPSIETREIEFAGGKMFVHADSSRAVLDGWDDLLRTLALVAGGLAGANLLAVWIAWRITRQLQVVMDGLRAMEGGDYRTRLPELPGREGRLMSHAFNAMARAVEDNEAQRLAAAEARARLDENRALAHGTERRIEEERAAIARELHDELGQQITAVRSLALVLEKRVGTDADSAAAAKLIGETAAQMYTSVHELIPRLRPLALDRFGLVDALGDLVDDLRLANPGIGFEFGAAPLPDTLPGEVATAGYRIAQEALANAVRHAGASQIALTVRVEADSATPEGDACGAAPDALCIDISDDGAGLASDARQRPGHWGLLGMRERAEALGGRLLIASCEGAGTRIGARLPLDVCAASGGGFAAGVTRDAPPAVTASAGLPPAGTGADPAV</sequence>
<dbReference type="RefSeq" id="WP_051377707.1">
    <property type="nucleotide sequence ID" value="NZ_AXWS01000001.1"/>
</dbReference>
<dbReference type="InterPro" id="IPR011712">
    <property type="entry name" value="Sig_transdc_His_kin_sub3_dim/P"/>
</dbReference>
<protein>
    <recommendedName>
        <fullName evidence="3">histidine kinase</fullName>
        <ecNumber evidence="3">2.7.13.3</ecNumber>
    </recommendedName>
</protein>
<name>A0A8B6X8I0_9BURK</name>
<evidence type="ECO:0000313" key="11">
    <source>
        <dbReference type="RefSeq" id="WP_051377707.1"/>
    </source>
</evidence>
<dbReference type="Gene3D" id="1.20.5.1930">
    <property type="match status" value="1"/>
</dbReference>
<dbReference type="SMART" id="SM00387">
    <property type="entry name" value="HATPase_c"/>
    <property type="match status" value="1"/>
</dbReference>
<evidence type="ECO:0000256" key="1">
    <source>
        <dbReference type="ARBA" id="ARBA00000085"/>
    </source>
</evidence>
<dbReference type="SMART" id="SM00304">
    <property type="entry name" value="HAMP"/>
    <property type="match status" value="1"/>
</dbReference>
<dbReference type="OrthoDB" id="9782588at2"/>
<evidence type="ECO:0000313" key="10">
    <source>
        <dbReference type="Proteomes" id="UP000675920"/>
    </source>
</evidence>
<keyword evidence="10" id="KW-1185">Reference proteome</keyword>
<evidence type="ECO:0000256" key="6">
    <source>
        <dbReference type="ARBA" id="ARBA00022777"/>
    </source>
</evidence>
<organism evidence="10 11">
    <name type="scientific">Derxia gummosa DSM 723</name>
    <dbReference type="NCBI Taxonomy" id="1121388"/>
    <lineage>
        <taxon>Bacteria</taxon>
        <taxon>Pseudomonadati</taxon>
        <taxon>Pseudomonadota</taxon>
        <taxon>Betaproteobacteria</taxon>
        <taxon>Burkholderiales</taxon>
        <taxon>Alcaligenaceae</taxon>
        <taxon>Derxia</taxon>
    </lineage>
</organism>
<dbReference type="SUPFAM" id="SSF55874">
    <property type="entry name" value="ATPase domain of HSP90 chaperone/DNA topoisomerase II/histidine kinase"/>
    <property type="match status" value="1"/>
</dbReference>
<reference evidence="11" key="2">
    <citation type="submission" date="2025-08" db="UniProtKB">
        <authorList>
            <consortium name="RefSeq"/>
        </authorList>
    </citation>
    <scope>IDENTIFICATION</scope>
</reference>
<dbReference type="CDD" id="cd16917">
    <property type="entry name" value="HATPase_UhpB-NarQ-NarX-like"/>
    <property type="match status" value="1"/>
</dbReference>
<evidence type="ECO:0000259" key="9">
    <source>
        <dbReference type="PROSITE" id="PS50885"/>
    </source>
</evidence>
<dbReference type="Gene3D" id="3.30.565.10">
    <property type="entry name" value="Histidine kinase-like ATPase, C-terminal domain"/>
    <property type="match status" value="1"/>
</dbReference>
<dbReference type="AlphaFoldDB" id="A0A8B6X8I0"/>
<evidence type="ECO:0000256" key="4">
    <source>
        <dbReference type="ARBA" id="ARBA00022553"/>
    </source>
</evidence>
<dbReference type="Pfam" id="PF00672">
    <property type="entry name" value="HAMP"/>
    <property type="match status" value="1"/>
</dbReference>
<dbReference type="Proteomes" id="UP000675920">
    <property type="component" value="Unplaced"/>
</dbReference>
<comment type="catalytic activity">
    <reaction evidence="1">
        <text>ATP + protein L-histidine = ADP + protein N-phospho-L-histidine.</text>
        <dbReference type="EC" id="2.7.13.3"/>
    </reaction>
</comment>
<feature type="domain" description="HAMP" evidence="9">
    <location>
        <begin position="167"/>
        <end position="219"/>
    </location>
</feature>
<dbReference type="CDD" id="cd06225">
    <property type="entry name" value="HAMP"/>
    <property type="match status" value="1"/>
</dbReference>